<protein>
    <submittedName>
        <fullName evidence="4">Uncharacterized protein</fullName>
    </submittedName>
</protein>
<feature type="transmembrane region" description="Helical" evidence="2">
    <location>
        <begin position="425"/>
        <end position="445"/>
    </location>
</feature>
<feature type="transmembrane region" description="Helical" evidence="2">
    <location>
        <begin position="395"/>
        <end position="413"/>
    </location>
</feature>
<gene>
    <name evidence="4" type="ORF">AB5J51_00125</name>
</gene>
<feature type="compositionally biased region" description="Low complexity" evidence="1">
    <location>
        <begin position="789"/>
        <end position="801"/>
    </location>
</feature>
<keyword evidence="2" id="KW-0472">Membrane</keyword>
<feature type="transmembrane region" description="Helical" evidence="2">
    <location>
        <begin position="157"/>
        <end position="177"/>
    </location>
</feature>
<keyword evidence="3" id="KW-0732">Signal</keyword>
<feature type="signal peptide" evidence="3">
    <location>
        <begin position="1"/>
        <end position="32"/>
    </location>
</feature>
<feature type="transmembrane region" description="Helical" evidence="2">
    <location>
        <begin position="465"/>
        <end position="483"/>
    </location>
</feature>
<evidence type="ECO:0000256" key="2">
    <source>
        <dbReference type="SAM" id="Phobius"/>
    </source>
</evidence>
<feature type="transmembrane region" description="Helical" evidence="2">
    <location>
        <begin position="366"/>
        <end position="389"/>
    </location>
</feature>
<feature type="region of interest" description="Disordered" evidence="1">
    <location>
        <begin position="723"/>
        <end position="818"/>
    </location>
</feature>
<evidence type="ECO:0000256" key="3">
    <source>
        <dbReference type="SAM" id="SignalP"/>
    </source>
</evidence>
<accession>A0AB39XXR2</accession>
<dbReference type="EMBL" id="CP165727">
    <property type="protein sequence ID" value="XDV61512.1"/>
    <property type="molecule type" value="Genomic_DNA"/>
</dbReference>
<name>A0AB39XXR2_9ACTN</name>
<keyword evidence="2" id="KW-1133">Transmembrane helix</keyword>
<proteinExistence type="predicted"/>
<evidence type="ECO:0000313" key="4">
    <source>
        <dbReference type="EMBL" id="XDV61512.1"/>
    </source>
</evidence>
<dbReference type="AlphaFoldDB" id="A0AB39XXR2"/>
<feature type="compositionally biased region" description="Low complexity" evidence="1">
    <location>
        <begin position="726"/>
        <end position="744"/>
    </location>
</feature>
<feature type="chain" id="PRO_5044192813" evidence="3">
    <location>
        <begin position="33"/>
        <end position="818"/>
    </location>
</feature>
<feature type="transmembrane region" description="Helical" evidence="2">
    <location>
        <begin position="128"/>
        <end position="151"/>
    </location>
</feature>
<feature type="transmembrane region" description="Helical" evidence="2">
    <location>
        <begin position="80"/>
        <end position="107"/>
    </location>
</feature>
<sequence length="818" mass="85236">MTRFRFDRGTLRAAGFVALLTAVFLVTNTAVAAAADGNATDGGGLLAPLNIPSSEGVPLEGYQLEAKGGMLANVVGQTQVLVMGSLFCLVRLLVGLCCWLIGFVFEFPLLRLLTGPAQELATAYNTHVVDALGLKGLLLGWAFVFGLVLFVRGKVGTGLGEIALTLVIAALAASAFIRPDYLLGRDGPLDQAHQAAVEVAQITTSSYFGKTAPAGEPCDLVVGPAHDTCRNSDVQAASVAKPIQDALTSALVVKPYMLLQYGTVLDPADPGDKAAYAAHLEWVSGVTKDEKAGKKNVCRKVHGPARAYCERRPPASSVIPTPDSPMPWAQAVANPEFEKLLTDLDKAGERGKSAAAYAKEPTWDRVGAAAALLVAVCIVAMMVVSMSLVMLGSQAGDAAAAAAGGIAWVWAMLPGPSRMSMWRWFGVFIVSVTTGFVTAMALPLFGITVDVVFSRSGPDLMVERLIILDAIALAFLAFHRRLLASTANFGQRMATRMRFAKIGGTHLPGDSSALGAALAMHSQAGGGGGMRGGATSVAHGVLGARLRSLGRLAAMSDGTGMPFTPGRLIGDALAEGRRGLAPVAMALRGAHAALIGPKPGRHPATAALHRAAAGRGPAAPAQLAGEMKVDQWTGEILHDPSTDRPLLGSRIHARAQRLRGYRIAHRTAQMAYGATLGLPRTLQTGRDKASEFTQDAHTQLRVAANQVREDGARWELVGRSVRDGFSRTGTSSASAARPTPSPTGGADATAPPGVFTPNPAAHPPGPGRQVTGWPQPTRTMAPLPKDSPQARAQADADQLRAVINARHTGARSPGGEAL</sequence>
<evidence type="ECO:0000256" key="1">
    <source>
        <dbReference type="SAM" id="MobiDB-lite"/>
    </source>
</evidence>
<keyword evidence="2" id="KW-0812">Transmembrane</keyword>
<dbReference type="RefSeq" id="WP_369776286.1">
    <property type="nucleotide sequence ID" value="NZ_CP165727.1"/>
</dbReference>
<reference evidence="4" key="1">
    <citation type="submission" date="2024-08" db="EMBL/GenBank/DDBJ databases">
        <authorList>
            <person name="Yu S.T."/>
        </authorList>
    </citation>
    <scope>NUCLEOTIDE SEQUENCE</scope>
    <source>
        <strain evidence="4">R33</strain>
    </source>
</reference>
<organism evidence="4">
    <name type="scientific">Streptomyces sp. R33</name>
    <dbReference type="NCBI Taxonomy" id="3238629"/>
    <lineage>
        <taxon>Bacteria</taxon>
        <taxon>Bacillati</taxon>
        <taxon>Actinomycetota</taxon>
        <taxon>Actinomycetes</taxon>
        <taxon>Kitasatosporales</taxon>
        <taxon>Streptomycetaceae</taxon>
        <taxon>Streptomyces</taxon>
    </lineage>
</organism>